<comment type="caution">
    <text evidence="2">The sequence shown here is derived from an EMBL/GenBank/DDBJ whole genome shotgun (WGS) entry which is preliminary data.</text>
</comment>
<dbReference type="RefSeq" id="WP_146523412.1">
    <property type="nucleotide sequence ID" value="NZ_CP151726.1"/>
</dbReference>
<feature type="domain" description="Knr4/Smi1-like" evidence="1">
    <location>
        <begin position="28"/>
        <end position="152"/>
    </location>
</feature>
<evidence type="ECO:0000313" key="2">
    <source>
        <dbReference type="EMBL" id="TWT91757.1"/>
    </source>
</evidence>
<dbReference type="EMBL" id="SJPN01000014">
    <property type="protein sequence ID" value="TWT91757.1"/>
    <property type="molecule type" value="Genomic_DNA"/>
</dbReference>
<dbReference type="InterPro" id="IPR037883">
    <property type="entry name" value="Knr4/Smi1-like_sf"/>
</dbReference>
<dbReference type="Gene3D" id="3.40.1580.10">
    <property type="entry name" value="SMI1/KNR4-like"/>
    <property type="match status" value="1"/>
</dbReference>
<dbReference type="SMART" id="SM00860">
    <property type="entry name" value="SMI1_KNR4"/>
    <property type="match status" value="1"/>
</dbReference>
<proteinExistence type="predicted"/>
<protein>
    <recommendedName>
        <fullName evidence="1">Knr4/Smi1-like domain-containing protein</fullName>
    </recommendedName>
</protein>
<keyword evidence="3" id="KW-1185">Reference proteome</keyword>
<dbReference type="Pfam" id="PF09346">
    <property type="entry name" value="SMI1_KNR4"/>
    <property type="match status" value="1"/>
</dbReference>
<dbReference type="Proteomes" id="UP000320176">
    <property type="component" value="Unassembled WGS sequence"/>
</dbReference>
<dbReference type="AlphaFoldDB" id="A0A5C5ZXP4"/>
<sequence length="160" mass="17866">MDWQILIINAYKSRMSVELRTRPAFRGGSSESEIDHLEFVLGHCLPRSLRSLLLQSNGVAEELQLESGDWIESSIVVYSAEQMIDANVFVRQTFPERDPMRYCYFSGAGTDGIQFGLPVAADCPDDAEVFAWYPDQTPDKFLADGLATFLADWCSGQASV</sequence>
<dbReference type="SUPFAM" id="SSF160631">
    <property type="entry name" value="SMI1/KNR4-like"/>
    <property type="match status" value="1"/>
</dbReference>
<evidence type="ECO:0000313" key="3">
    <source>
        <dbReference type="Proteomes" id="UP000320176"/>
    </source>
</evidence>
<name>A0A5C5ZXP4_9BACT</name>
<reference evidence="2 3" key="1">
    <citation type="submission" date="2019-02" db="EMBL/GenBank/DDBJ databases">
        <title>Deep-cultivation of Planctomycetes and their phenomic and genomic characterization uncovers novel biology.</title>
        <authorList>
            <person name="Wiegand S."/>
            <person name="Jogler M."/>
            <person name="Boedeker C."/>
            <person name="Pinto D."/>
            <person name="Vollmers J."/>
            <person name="Rivas-Marin E."/>
            <person name="Kohn T."/>
            <person name="Peeters S.H."/>
            <person name="Heuer A."/>
            <person name="Rast P."/>
            <person name="Oberbeckmann S."/>
            <person name="Bunk B."/>
            <person name="Jeske O."/>
            <person name="Meyerdierks A."/>
            <person name="Storesund J.E."/>
            <person name="Kallscheuer N."/>
            <person name="Luecker S."/>
            <person name="Lage O.M."/>
            <person name="Pohl T."/>
            <person name="Merkel B.J."/>
            <person name="Hornburger P."/>
            <person name="Mueller R.-W."/>
            <person name="Bruemmer F."/>
            <person name="Labrenz M."/>
            <person name="Spormann A.M."/>
            <person name="Op Den Camp H."/>
            <person name="Overmann J."/>
            <person name="Amann R."/>
            <person name="Jetten M.S.M."/>
            <person name="Mascher T."/>
            <person name="Medema M.H."/>
            <person name="Devos D.P."/>
            <person name="Kaster A.-K."/>
            <person name="Ovreas L."/>
            <person name="Rohde M."/>
            <person name="Galperin M.Y."/>
            <person name="Jogler C."/>
        </authorList>
    </citation>
    <scope>NUCLEOTIDE SEQUENCE [LARGE SCALE GENOMIC DNA]</scope>
    <source>
        <strain evidence="2 3">Pla52n</strain>
    </source>
</reference>
<accession>A0A5C5ZXP4</accession>
<organism evidence="2 3">
    <name type="scientific">Stieleria varia</name>
    <dbReference type="NCBI Taxonomy" id="2528005"/>
    <lineage>
        <taxon>Bacteria</taxon>
        <taxon>Pseudomonadati</taxon>
        <taxon>Planctomycetota</taxon>
        <taxon>Planctomycetia</taxon>
        <taxon>Pirellulales</taxon>
        <taxon>Pirellulaceae</taxon>
        <taxon>Stieleria</taxon>
    </lineage>
</organism>
<evidence type="ECO:0000259" key="1">
    <source>
        <dbReference type="SMART" id="SM00860"/>
    </source>
</evidence>
<dbReference type="InterPro" id="IPR018958">
    <property type="entry name" value="Knr4/Smi1-like_dom"/>
</dbReference>
<gene>
    <name evidence="2" type="ORF">Pla52n_65070</name>
</gene>